<dbReference type="GO" id="GO:0006351">
    <property type="term" value="P:DNA-templated transcription"/>
    <property type="evidence" value="ECO:0007669"/>
    <property type="project" value="TreeGrafter"/>
</dbReference>
<dbReference type="PANTHER" id="PTHR30537">
    <property type="entry name" value="HTH-TYPE TRANSCRIPTIONAL REGULATOR"/>
    <property type="match status" value="1"/>
</dbReference>
<proteinExistence type="inferred from homology"/>
<evidence type="ECO:0000313" key="6">
    <source>
        <dbReference type="Proteomes" id="UP000234752"/>
    </source>
</evidence>
<dbReference type="PANTHER" id="PTHR30537:SF72">
    <property type="entry name" value="LYSR FAMILY TRANSCRIPTIONAL REGULATOR"/>
    <property type="match status" value="1"/>
</dbReference>
<dbReference type="SUPFAM" id="SSF46785">
    <property type="entry name" value="Winged helix' DNA-binding domain"/>
    <property type="match status" value="1"/>
</dbReference>
<accession>A0A2K9NFU7</accession>
<reference evidence="5 6" key="1">
    <citation type="submission" date="2017-12" db="EMBL/GenBank/DDBJ databases">
        <title>Genomes of bacteria within cyanobacterial aggregates.</title>
        <authorList>
            <person name="Cai H."/>
        </authorList>
    </citation>
    <scope>NUCLEOTIDE SEQUENCE [LARGE SCALE GENOMIC DNA]</scope>
    <source>
        <strain evidence="5 6">TH16</strain>
    </source>
</reference>
<dbReference type="Gene3D" id="1.10.10.10">
    <property type="entry name" value="Winged helix-like DNA-binding domain superfamily/Winged helix DNA-binding domain"/>
    <property type="match status" value="1"/>
</dbReference>
<keyword evidence="6" id="KW-1185">Reference proteome</keyword>
<dbReference type="InterPro" id="IPR036388">
    <property type="entry name" value="WH-like_DNA-bd_sf"/>
</dbReference>
<dbReference type="Pfam" id="PF00126">
    <property type="entry name" value="HTH_1"/>
    <property type="match status" value="1"/>
</dbReference>
<dbReference type="InterPro" id="IPR005119">
    <property type="entry name" value="LysR_subst-bd"/>
</dbReference>
<dbReference type="InterPro" id="IPR036390">
    <property type="entry name" value="WH_DNA-bd_sf"/>
</dbReference>
<dbReference type="RefSeq" id="WP_102113558.1">
    <property type="nucleotide sequence ID" value="NZ_BMGN01000012.1"/>
</dbReference>
<name>A0A2K9NFU7_9PROT</name>
<dbReference type="GO" id="GO:0043565">
    <property type="term" value="F:sequence-specific DNA binding"/>
    <property type="evidence" value="ECO:0007669"/>
    <property type="project" value="TreeGrafter"/>
</dbReference>
<comment type="similarity">
    <text evidence="1">Belongs to the LysR transcriptional regulatory family.</text>
</comment>
<keyword evidence="2" id="KW-0805">Transcription regulation</keyword>
<dbReference type="PROSITE" id="PS50931">
    <property type="entry name" value="HTH_LYSR"/>
    <property type="match status" value="1"/>
</dbReference>
<gene>
    <name evidence="5" type="ORF">C0V82_16375</name>
</gene>
<organism evidence="5 6">
    <name type="scientific">Niveispirillum cyanobacteriorum</name>
    <dbReference type="NCBI Taxonomy" id="1612173"/>
    <lineage>
        <taxon>Bacteria</taxon>
        <taxon>Pseudomonadati</taxon>
        <taxon>Pseudomonadota</taxon>
        <taxon>Alphaproteobacteria</taxon>
        <taxon>Rhodospirillales</taxon>
        <taxon>Azospirillaceae</taxon>
        <taxon>Niveispirillum</taxon>
    </lineage>
</organism>
<dbReference type="InterPro" id="IPR058163">
    <property type="entry name" value="LysR-type_TF_proteobact-type"/>
</dbReference>
<dbReference type="OrthoDB" id="9812435at2"/>
<dbReference type="SUPFAM" id="SSF53850">
    <property type="entry name" value="Periplasmic binding protein-like II"/>
    <property type="match status" value="1"/>
</dbReference>
<keyword evidence="4" id="KW-0804">Transcription</keyword>
<evidence type="ECO:0000313" key="5">
    <source>
        <dbReference type="EMBL" id="AUN32004.1"/>
    </source>
</evidence>
<evidence type="ECO:0000256" key="2">
    <source>
        <dbReference type="ARBA" id="ARBA00023015"/>
    </source>
</evidence>
<evidence type="ECO:0000256" key="1">
    <source>
        <dbReference type="ARBA" id="ARBA00009437"/>
    </source>
</evidence>
<dbReference type="AlphaFoldDB" id="A0A2K9NFU7"/>
<dbReference type="Pfam" id="PF03466">
    <property type="entry name" value="LysR_substrate"/>
    <property type="match status" value="1"/>
</dbReference>
<evidence type="ECO:0000256" key="3">
    <source>
        <dbReference type="ARBA" id="ARBA00023125"/>
    </source>
</evidence>
<dbReference type="FunFam" id="3.40.190.290:FF:000001">
    <property type="entry name" value="Transcriptional regulator, LysR family"/>
    <property type="match status" value="1"/>
</dbReference>
<protein>
    <submittedName>
        <fullName evidence="5">LysR family transcriptional regulator</fullName>
    </submittedName>
</protein>
<dbReference type="CDD" id="cd08472">
    <property type="entry name" value="PBP2_CrgA_like_3"/>
    <property type="match status" value="1"/>
</dbReference>
<evidence type="ECO:0000256" key="4">
    <source>
        <dbReference type="ARBA" id="ARBA00023163"/>
    </source>
</evidence>
<sequence>MDKLQAMQVFVQVVELNGFARAADKLGLPRASVTTIIQNLEAHLGTSLLQRTTRRLSLTADGELFHERALRILAEVEEVEIGFTEGRRHPKGRLHVDMPTSIGRLVVIPQLREFHARYPDIELKLGMNDRQIDIVQEGVDCVLRVGELADSSMIARRLGLLSRITCASPSYLEKYGVPQCLEDLSVHQGVRYFSPHLGNRSYPFEFVKDGVEIDMPLKGAVAVNDSEAYIACGVQGYGLMQPGLFMVLEQFQRGELVEVLPEFRPRPMPISAVYPPNRQPSQKVRLFIDWVVSLFEQCPILQGADKPFACYQHAA</sequence>
<dbReference type="FunFam" id="1.10.10.10:FF:000001">
    <property type="entry name" value="LysR family transcriptional regulator"/>
    <property type="match status" value="1"/>
</dbReference>
<dbReference type="InterPro" id="IPR000847">
    <property type="entry name" value="LysR_HTH_N"/>
</dbReference>
<dbReference type="EMBL" id="CP025612">
    <property type="protein sequence ID" value="AUN32004.1"/>
    <property type="molecule type" value="Genomic_DNA"/>
</dbReference>
<dbReference type="Proteomes" id="UP000234752">
    <property type="component" value="Chromosome eg_2"/>
</dbReference>
<keyword evidence="3" id="KW-0238">DNA-binding</keyword>
<dbReference type="GO" id="GO:0003700">
    <property type="term" value="F:DNA-binding transcription factor activity"/>
    <property type="evidence" value="ECO:0007669"/>
    <property type="project" value="InterPro"/>
</dbReference>
<dbReference type="KEGG" id="ncb:C0V82_16375"/>
<dbReference type="Gene3D" id="3.40.190.290">
    <property type="match status" value="1"/>
</dbReference>